<protein>
    <recommendedName>
        <fullName evidence="4">Mid2-like cell wall stress sensor domain protein</fullName>
    </recommendedName>
</protein>
<evidence type="ECO:0000256" key="1">
    <source>
        <dbReference type="SAM" id="Phobius"/>
    </source>
</evidence>
<gene>
    <name evidence="2" type="ORF">QQM35_01175</name>
</gene>
<accession>A0ABZ3EDI3</accession>
<organism evidence="2 3">
    <name type="scientific">Staphylococcus hsinchuensis</name>
    <dbReference type="NCBI Taxonomy" id="3051183"/>
    <lineage>
        <taxon>Bacteria</taxon>
        <taxon>Bacillati</taxon>
        <taxon>Bacillota</taxon>
        <taxon>Bacilli</taxon>
        <taxon>Bacillales</taxon>
        <taxon>Staphylococcaceae</taxon>
        <taxon>Staphylococcus</taxon>
    </lineage>
</organism>
<evidence type="ECO:0000313" key="2">
    <source>
        <dbReference type="EMBL" id="XAF70758.1"/>
    </source>
</evidence>
<dbReference type="Proteomes" id="UP001436297">
    <property type="component" value="Chromosome"/>
</dbReference>
<keyword evidence="1" id="KW-0812">Transmembrane</keyword>
<keyword evidence="1" id="KW-0472">Membrane</keyword>
<dbReference type="EMBL" id="CP128355">
    <property type="protein sequence ID" value="XAF70758.1"/>
    <property type="molecule type" value="Genomic_DNA"/>
</dbReference>
<reference evidence="2 3" key="1">
    <citation type="journal article" date="2024" name="Pathogens">
        <title>Staphylococcus hsinchuensis sp. nov., Isolated from Soymilk.</title>
        <authorList>
            <person name="Wang Y.T."/>
            <person name="Lin Y.C."/>
            <person name="Hsieh Y.H."/>
            <person name="Lin Y.T."/>
            <person name="Hamada M."/>
            <person name="Chen C.C."/>
            <person name="Liou J.S."/>
            <person name="Lee A.Y."/>
            <person name="Zhang W.L."/>
            <person name="Chen Y.T."/>
            <person name="Huang C.H."/>
        </authorList>
    </citation>
    <scope>NUCLEOTIDE SEQUENCE [LARGE SCALE GENOMIC DNA]</scope>
    <source>
        <strain evidence="2 3">H164</strain>
    </source>
</reference>
<evidence type="ECO:0008006" key="4">
    <source>
        <dbReference type="Google" id="ProtNLM"/>
    </source>
</evidence>
<feature type="transmembrane region" description="Helical" evidence="1">
    <location>
        <begin position="37"/>
        <end position="57"/>
    </location>
</feature>
<keyword evidence="3" id="KW-1185">Reference proteome</keyword>
<evidence type="ECO:0000313" key="3">
    <source>
        <dbReference type="Proteomes" id="UP001436297"/>
    </source>
</evidence>
<dbReference type="RefSeq" id="WP_251517814.1">
    <property type="nucleotide sequence ID" value="NZ_CP128355.1"/>
</dbReference>
<sequence>MNMVIGLILIVLLILSIIPNFKKYQQAKANGEKTTRFAIMFGIDTILLILILIALFYK</sequence>
<keyword evidence="1" id="KW-1133">Transmembrane helix</keyword>
<name>A0ABZ3EDI3_9STAP</name>
<proteinExistence type="predicted"/>